<feature type="chain" id="PRO_5029868672" description="CLAVATA3/ESR (CLE)-related protein" evidence="1">
    <location>
        <begin position="20"/>
        <end position="109"/>
    </location>
</feature>
<evidence type="ECO:0000313" key="3">
    <source>
        <dbReference type="Proteomes" id="UP000554482"/>
    </source>
</evidence>
<gene>
    <name evidence="2" type="ORF">FRX31_024180</name>
</gene>
<dbReference type="AlphaFoldDB" id="A0A7J6VPW3"/>
<keyword evidence="1" id="KW-0732">Signal</keyword>
<dbReference type="OrthoDB" id="749487at2759"/>
<comment type="caution">
    <text evidence="2">The sequence shown here is derived from an EMBL/GenBank/DDBJ whole genome shotgun (WGS) entry which is preliminary data.</text>
</comment>
<evidence type="ECO:0000256" key="1">
    <source>
        <dbReference type="SAM" id="SignalP"/>
    </source>
</evidence>
<dbReference type="EMBL" id="JABWDY010029632">
    <property type="protein sequence ID" value="KAF5186235.1"/>
    <property type="molecule type" value="Genomic_DNA"/>
</dbReference>
<evidence type="ECO:0000313" key="2">
    <source>
        <dbReference type="EMBL" id="KAF5186235.1"/>
    </source>
</evidence>
<evidence type="ECO:0008006" key="4">
    <source>
        <dbReference type="Google" id="ProtNLM"/>
    </source>
</evidence>
<proteinExistence type="predicted"/>
<accession>A0A7J6VPW3</accession>
<protein>
    <recommendedName>
        <fullName evidence="4">CLAVATA3/ESR (CLE)-related protein</fullName>
    </recommendedName>
</protein>
<sequence length="109" mass="12493">MRLLGFFVVLFLGFVLIIGSNVKCGVVARDVFWNGSKEAIDNKKKLEERARANKSNVDVVIKDDLVKKCKLKKLELCDYYLSHFENNTNVTLDDDKRRVPTGPNPLHNR</sequence>
<reference evidence="2 3" key="1">
    <citation type="submission" date="2020-06" db="EMBL/GenBank/DDBJ databases">
        <title>Transcriptomic and genomic resources for Thalictrum thalictroides and T. hernandezii: Facilitating candidate gene discovery in an emerging model plant lineage.</title>
        <authorList>
            <person name="Arias T."/>
            <person name="Riano-Pachon D.M."/>
            <person name="Di Stilio V.S."/>
        </authorList>
    </citation>
    <scope>NUCLEOTIDE SEQUENCE [LARGE SCALE GENOMIC DNA]</scope>
    <source>
        <strain evidence="3">cv. WT478/WT964</strain>
        <tissue evidence="2">Leaves</tissue>
    </source>
</reference>
<keyword evidence="3" id="KW-1185">Reference proteome</keyword>
<organism evidence="2 3">
    <name type="scientific">Thalictrum thalictroides</name>
    <name type="common">Rue-anemone</name>
    <name type="synonym">Anemone thalictroides</name>
    <dbReference type="NCBI Taxonomy" id="46969"/>
    <lineage>
        <taxon>Eukaryota</taxon>
        <taxon>Viridiplantae</taxon>
        <taxon>Streptophyta</taxon>
        <taxon>Embryophyta</taxon>
        <taxon>Tracheophyta</taxon>
        <taxon>Spermatophyta</taxon>
        <taxon>Magnoliopsida</taxon>
        <taxon>Ranunculales</taxon>
        <taxon>Ranunculaceae</taxon>
        <taxon>Thalictroideae</taxon>
        <taxon>Thalictrum</taxon>
    </lineage>
</organism>
<dbReference type="Proteomes" id="UP000554482">
    <property type="component" value="Unassembled WGS sequence"/>
</dbReference>
<feature type="signal peptide" evidence="1">
    <location>
        <begin position="1"/>
        <end position="19"/>
    </location>
</feature>
<name>A0A7J6VPW3_THATH</name>